<proteinExistence type="predicted"/>
<organism evidence="1">
    <name type="scientific">mine drainage metagenome</name>
    <dbReference type="NCBI Taxonomy" id="410659"/>
    <lineage>
        <taxon>unclassified sequences</taxon>
        <taxon>metagenomes</taxon>
        <taxon>ecological metagenomes</taxon>
    </lineage>
</organism>
<comment type="caution">
    <text evidence="1">The sequence shown here is derived from an EMBL/GenBank/DDBJ whole genome shotgun (WGS) entry which is preliminary data.</text>
</comment>
<dbReference type="EMBL" id="MLJW01001354">
    <property type="protein sequence ID" value="OIQ78687.1"/>
    <property type="molecule type" value="Genomic_DNA"/>
</dbReference>
<protein>
    <submittedName>
        <fullName evidence="1">Uncharacterized protein</fullName>
    </submittedName>
</protein>
<gene>
    <name evidence="1" type="ORF">GALL_395990</name>
</gene>
<accession>A0A1J5QFD0</accession>
<name>A0A1J5QFD0_9ZZZZ</name>
<dbReference type="AlphaFoldDB" id="A0A1J5QFD0"/>
<reference evidence="1" key="1">
    <citation type="submission" date="2016-10" db="EMBL/GenBank/DDBJ databases">
        <title>Sequence of Gallionella enrichment culture.</title>
        <authorList>
            <person name="Poehlein A."/>
            <person name="Muehling M."/>
            <person name="Daniel R."/>
        </authorList>
    </citation>
    <scope>NUCLEOTIDE SEQUENCE</scope>
</reference>
<evidence type="ECO:0000313" key="1">
    <source>
        <dbReference type="EMBL" id="OIQ78687.1"/>
    </source>
</evidence>
<sequence>MSSRPCVGWAWRPSPALTMCTCGGVCRATRNGAPLWAWRTTKMSASIASRLAMVSSSDSPLDVLERWMSRLNTSADRRCAAISKVVRVRVEFSKNRLNTLFPRSSGTFFTSRLPKLTKPLAVSRMCSSTSRGSPSGVSRWRSSPLRLSWGLWAMLMRTSPPDRSGNGCLPRWFRHARGRASGSSAGRYVPRR</sequence>